<dbReference type="EMBL" id="LNIX01000023">
    <property type="protein sequence ID" value="OXA43148.1"/>
    <property type="molecule type" value="Genomic_DNA"/>
</dbReference>
<reference evidence="2 3" key="1">
    <citation type="submission" date="2015-12" db="EMBL/GenBank/DDBJ databases">
        <title>The genome of Folsomia candida.</title>
        <authorList>
            <person name="Faddeeva A."/>
            <person name="Derks M.F."/>
            <person name="Anvar Y."/>
            <person name="Smit S."/>
            <person name="Van Straalen N."/>
            <person name="Roelofs D."/>
        </authorList>
    </citation>
    <scope>NUCLEOTIDE SEQUENCE [LARGE SCALE GENOMIC DNA]</scope>
    <source>
        <strain evidence="2 3">VU population</strain>
        <tissue evidence="2">Whole body</tissue>
    </source>
</reference>
<keyword evidence="1" id="KW-0732">Signal</keyword>
<protein>
    <submittedName>
        <fullName evidence="2">Uncharacterized protein</fullName>
    </submittedName>
</protein>
<evidence type="ECO:0000256" key="1">
    <source>
        <dbReference type="SAM" id="SignalP"/>
    </source>
</evidence>
<gene>
    <name evidence="2" type="ORF">Fcan01_21938</name>
</gene>
<proteinExistence type="predicted"/>
<sequence length="675" mass="77196">MAQPSFLALLVTFFLASGASKQIEDNVRFPNDIIRIKVTDYFAPFENCTTMVFTPDGFSWGTISPTHGPIISLVYDTNFSGLTGNMIQDKFPIARRRNPSLHCWVTFALLPETAGLFETHNAFVYMPPFIENNRKPHYFIIMTSVKHEVERYLVDDWILDNLRLVEIILVDVTKHDNSSLSFEYHNVYHIKSPAFGMWHSQEWYHIGCESADCFDRLALISKNVSWLNKYFWTMSDIILPSGLVGQVQAKKIRESRHVYKRIADVNSFHGFLYFLILQDTRINTFASVIRLHSLDPMKRVNLNMLRRSGDTFVIYDVHTYSFVSCHGIRRNSAVFGALSSPLDTTSWAWVGICFLTLVLILTSMLKRHVSDAVFLAIGITLENSASLNDYDELVQNVVHHGNDCPNGMVYESPWTSVLDVDGIRILLPFDHLIGDSFSGVPSVDYFRYRLFYLQLIFHCLNVRDAHSGDHKLQVGYRKTAEKFVAILLPHFGMLESLLVVSTNRTFSSEDLRNPPPYDKSTLHDFPIQPVEYDDLDSYGVMKELRTCGKVALMDTKKNIARITNFLNDHQHISSGILTHLEVLYSLWKPPKLLGHHANWTGPKAEPVSRLDFSSKVATGFYVCGTGLNLECEISIGNRQHPLAMTHFIKSEADERNFYSARSSKHNHTIYIRRSL</sequence>
<dbReference type="AlphaFoldDB" id="A0A226DDU4"/>
<accession>A0A226DDU4</accession>
<dbReference type="Proteomes" id="UP000198287">
    <property type="component" value="Unassembled WGS sequence"/>
</dbReference>
<organism evidence="2 3">
    <name type="scientific">Folsomia candida</name>
    <name type="common">Springtail</name>
    <dbReference type="NCBI Taxonomy" id="158441"/>
    <lineage>
        <taxon>Eukaryota</taxon>
        <taxon>Metazoa</taxon>
        <taxon>Ecdysozoa</taxon>
        <taxon>Arthropoda</taxon>
        <taxon>Hexapoda</taxon>
        <taxon>Collembola</taxon>
        <taxon>Entomobryomorpha</taxon>
        <taxon>Isotomoidea</taxon>
        <taxon>Isotomidae</taxon>
        <taxon>Proisotominae</taxon>
        <taxon>Folsomia</taxon>
    </lineage>
</organism>
<feature type="signal peptide" evidence="1">
    <location>
        <begin position="1"/>
        <end position="21"/>
    </location>
</feature>
<feature type="chain" id="PRO_5012285191" evidence="1">
    <location>
        <begin position="22"/>
        <end position="675"/>
    </location>
</feature>
<comment type="caution">
    <text evidence="2">The sequence shown here is derived from an EMBL/GenBank/DDBJ whole genome shotgun (WGS) entry which is preliminary data.</text>
</comment>
<name>A0A226DDU4_FOLCA</name>
<evidence type="ECO:0000313" key="2">
    <source>
        <dbReference type="EMBL" id="OXA43148.1"/>
    </source>
</evidence>
<evidence type="ECO:0000313" key="3">
    <source>
        <dbReference type="Proteomes" id="UP000198287"/>
    </source>
</evidence>
<keyword evidence="3" id="KW-1185">Reference proteome</keyword>